<evidence type="ECO:0000313" key="2">
    <source>
        <dbReference type="EMBL" id="KAK1470244.1"/>
    </source>
</evidence>
<evidence type="ECO:0000256" key="1">
    <source>
        <dbReference type="SAM" id="MobiDB-lite"/>
    </source>
</evidence>
<accession>A0ABQ9QHA2</accession>
<dbReference type="Proteomes" id="UP001227543">
    <property type="component" value="Unassembled WGS sequence"/>
</dbReference>
<dbReference type="EMBL" id="MLFU01000275">
    <property type="protein sequence ID" value="KAK1470244.1"/>
    <property type="molecule type" value="Genomic_DNA"/>
</dbReference>
<comment type="caution">
    <text evidence="2">The sequence shown here is derived from an EMBL/GenBank/DDBJ whole genome shotgun (WGS) entry which is preliminary data.</text>
</comment>
<organism evidence="2 3">
    <name type="scientific">Colletotrichum tamarilloi</name>
    <dbReference type="NCBI Taxonomy" id="1209934"/>
    <lineage>
        <taxon>Eukaryota</taxon>
        <taxon>Fungi</taxon>
        <taxon>Dikarya</taxon>
        <taxon>Ascomycota</taxon>
        <taxon>Pezizomycotina</taxon>
        <taxon>Sordariomycetes</taxon>
        <taxon>Hypocreomycetidae</taxon>
        <taxon>Glomerellales</taxon>
        <taxon>Glomerellaceae</taxon>
        <taxon>Colletotrichum</taxon>
        <taxon>Colletotrichum acutatum species complex</taxon>
    </lineage>
</organism>
<name>A0ABQ9QHA2_9PEZI</name>
<evidence type="ECO:0000313" key="3">
    <source>
        <dbReference type="Proteomes" id="UP001227543"/>
    </source>
</evidence>
<sequence>MAKEPRSYGGGKFSQYGYEASSGSDDGTNSSRDSAISDLDIFVDSGPEVCSDIELEIRKNMAPDVLERHGGYWDTRSIDDWNLKTVNYGIFIITGEYRTFVSGNFRVRKEPLALDFLDCRYGEDLGVESSHDYICISITGATFPDDLFENLSRYLNPKATIDVQCGGLIASPAESHDSLSTDETLAGEDKDMVQRVEHSMEEAGLVLRSRRTHHIPSASTVARTIQTGDLWSLPRVTGGVYRYLSTWRNLHKEVGVDTLLYIIRASAPRMKRSREDSIDEAGPKRLRLSAGEQDVTESCVSVGLDA</sequence>
<dbReference type="RefSeq" id="XP_060372548.1">
    <property type="nucleotide sequence ID" value="XM_060532872.1"/>
</dbReference>
<proteinExistence type="predicted"/>
<reference evidence="2 3" key="1">
    <citation type="submission" date="2016-10" db="EMBL/GenBank/DDBJ databases">
        <title>The genome sequence of Colletotrichum fioriniae PJ7.</title>
        <authorList>
            <person name="Baroncelli R."/>
        </authorList>
    </citation>
    <scope>NUCLEOTIDE SEQUENCE [LARGE SCALE GENOMIC DNA]</scope>
    <source>
        <strain evidence="2 3">Tom-12</strain>
    </source>
</reference>
<keyword evidence="3" id="KW-1185">Reference proteome</keyword>
<feature type="region of interest" description="Disordered" evidence="1">
    <location>
        <begin position="1"/>
        <end position="31"/>
    </location>
</feature>
<protein>
    <submittedName>
        <fullName evidence="2">Uncharacterized protein</fullName>
    </submittedName>
</protein>
<dbReference type="GeneID" id="85417110"/>
<feature type="compositionally biased region" description="Polar residues" evidence="1">
    <location>
        <begin position="21"/>
        <end position="31"/>
    </location>
</feature>
<gene>
    <name evidence="2" type="ORF">CTAM01_16880</name>
</gene>